<organism evidence="2 3">
    <name type="scientific">Candidatus Sphingobacterium stercoripullorum</name>
    <dbReference type="NCBI Taxonomy" id="2838759"/>
    <lineage>
        <taxon>Bacteria</taxon>
        <taxon>Pseudomonadati</taxon>
        <taxon>Bacteroidota</taxon>
        <taxon>Sphingobacteriia</taxon>
        <taxon>Sphingobacteriales</taxon>
        <taxon>Sphingobacteriaceae</taxon>
        <taxon>Sphingobacterium</taxon>
    </lineage>
</organism>
<dbReference type="SUPFAM" id="SSF56281">
    <property type="entry name" value="Metallo-hydrolase/oxidoreductase"/>
    <property type="match status" value="1"/>
</dbReference>
<reference evidence="2" key="1">
    <citation type="journal article" date="2021" name="PeerJ">
        <title>Extensive microbial diversity within the chicken gut microbiome revealed by metagenomics and culture.</title>
        <authorList>
            <person name="Gilroy R."/>
            <person name="Ravi A."/>
            <person name="Getino M."/>
            <person name="Pursley I."/>
            <person name="Horton D.L."/>
            <person name="Alikhan N.F."/>
            <person name="Baker D."/>
            <person name="Gharbi K."/>
            <person name="Hall N."/>
            <person name="Watson M."/>
            <person name="Adriaenssens E.M."/>
            <person name="Foster-Nyarko E."/>
            <person name="Jarju S."/>
            <person name="Secka A."/>
            <person name="Antonio M."/>
            <person name="Oren A."/>
            <person name="Chaudhuri R.R."/>
            <person name="La Ragione R."/>
            <person name="Hildebrand F."/>
            <person name="Pallen M.J."/>
        </authorList>
    </citation>
    <scope>NUCLEOTIDE SEQUENCE</scope>
    <source>
        <strain evidence="2">1719</strain>
    </source>
</reference>
<dbReference type="PANTHER" id="PTHR47619">
    <property type="entry name" value="METALLO-HYDROLASE YYCJ-RELATED"/>
    <property type="match status" value="1"/>
</dbReference>
<protein>
    <submittedName>
        <fullName evidence="2">MBL fold metallo-hydrolase</fullName>
    </submittedName>
</protein>
<dbReference type="InterPro" id="IPR001279">
    <property type="entry name" value="Metallo-B-lactamas"/>
</dbReference>
<dbReference type="SMART" id="SM00849">
    <property type="entry name" value="Lactamase_B"/>
    <property type="match status" value="1"/>
</dbReference>
<dbReference type="Pfam" id="PF12706">
    <property type="entry name" value="Lactamase_B_2"/>
    <property type="match status" value="1"/>
</dbReference>
<feature type="domain" description="Metallo-beta-lactamase" evidence="1">
    <location>
        <begin position="11"/>
        <end position="188"/>
    </location>
</feature>
<dbReference type="AlphaFoldDB" id="A0A9D1W7V2"/>
<dbReference type="Proteomes" id="UP000824156">
    <property type="component" value="Unassembled WGS sequence"/>
</dbReference>
<evidence type="ECO:0000259" key="1">
    <source>
        <dbReference type="SMART" id="SM00849"/>
    </source>
</evidence>
<accession>A0A9D1W7V2</accession>
<dbReference type="PANTHER" id="PTHR47619:SF1">
    <property type="entry name" value="EXODEOXYRIBONUCLEASE WALJ"/>
    <property type="match status" value="1"/>
</dbReference>
<dbReference type="Gene3D" id="3.60.15.10">
    <property type="entry name" value="Ribonuclease Z/Hydroxyacylglutathione hydrolase-like"/>
    <property type="match status" value="1"/>
</dbReference>
<gene>
    <name evidence="2" type="ORF">H9853_03625</name>
</gene>
<reference evidence="2" key="2">
    <citation type="submission" date="2021-04" db="EMBL/GenBank/DDBJ databases">
        <authorList>
            <person name="Gilroy R."/>
        </authorList>
    </citation>
    <scope>NUCLEOTIDE SEQUENCE</scope>
    <source>
        <strain evidence="2">1719</strain>
    </source>
</reference>
<comment type="caution">
    <text evidence="2">The sequence shown here is derived from an EMBL/GenBank/DDBJ whole genome shotgun (WGS) entry which is preliminary data.</text>
</comment>
<dbReference type="InterPro" id="IPR036866">
    <property type="entry name" value="RibonucZ/Hydroxyglut_hydro"/>
</dbReference>
<proteinExistence type="predicted"/>
<evidence type="ECO:0000313" key="2">
    <source>
        <dbReference type="EMBL" id="HIX54091.1"/>
    </source>
</evidence>
<dbReference type="EMBL" id="DXEZ01000103">
    <property type="protein sequence ID" value="HIX54091.1"/>
    <property type="molecule type" value="Genomic_DNA"/>
</dbReference>
<sequence>MEYAAIASGSNGNCYYVGDDEDAILIDIGVSCRRVEQRSLEMGLDLSKVRAVFVTHEHGDHISGLRVFVKKHKIPVYLTEGTYKGSRLQLKEEYVNLIDTRKKQVVGSMEIIPVVKNHDAQEPCSFIVKKDEVQIAVLTDIGCVCSNVARVLTQSQVVFLEANYDEQMLDTGGYPYYLKERIRGGQGHLSNQQALQALLNHGSSNLKHVILSHLSANNNSMELVESVFEEYGRSKQVEVTVCNRDSAGEVFSFSYNVNDTLVGD</sequence>
<name>A0A9D1W7V2_9SPHI</name>
<dbReference type="InterPro" id="IPR052533">
    <property type="entry name" value="WalJ/YycJ-like"/>
</dbReference>
<evidence type="ECO:0000313" key="3">
    <source>
        <dbReference type="Proteomes" id="UP000824156"/>
    </source>
</evidence>